<protein>
    <submittedName>
        <fullName evidence="1">Aldo-keto reductase</fullName>
    </submittedName>
</protein>
<evidence type="ECO:0000313" key="2">
    <source>
        <dbReference type="Proteomes" id="UP000814140"/>
    </source>
</evidence>
<comment type="caution">
    <text evidence="1">The sequence shown here is derived from an EMBL/GenBank/DDBJ whole genome shotgun (WGS) entry which is preliminary data.</text>
</comment>
<reference evidence="1" key="2">
    <citation type="journal article" date="2022" name="New Phytol.">
        <title>Evolutionary transition to the ectomycorrhizal habit in the genomes of a hyperdiverse lineage of mushroom-forming fungi.</title>
        <authorList>
            <person name="Looney B."/>
            <person name="Miyauchi S."/>
            <person name="Morin E."/>
            <person name="Drula E."/>
            <person name="Courty P.E."/>
            <person name="Kohler A."/>
            <person name="Kuo A."/>
            <person name="LaButti K."/>
            <person name="Pangilinan J."/>
            <person name="Lipzen A."/>
            <person name="Riley R."/>
            <person name="Andreopoulos W."/>
            <person name="He G."/>
            <person name="Johnson J."/>
            <person name="Nolan M."/>
            <person name="Tritt A."/>
            <person name="Barry K.W."/>
            <person name="Grigoriev I.V."/>
            <person name="Nagy L.G."/>
            <person name="Hibbett D."/>
            <person name="Henrissat B."/>
            <person name="Matheny P.B."/>
            <person name="Labbe J."/>
            <person name="Martin F.M."/>
        </authorList>
    </citation>
    <scope>NUCLEOTIDE SEQUENCE</scope>
    <source>
        <strain evidence="1">HHB10654</strain>
    </source>
</reference>
<sequence length="281" mass="31618">MAAITLQTKYKLRDGNEIPVLGFGTYELDGKEAYQAVTWALQAGYRHIDSAEWYENEHECGRAILDFCYSTNTPRSEVFFTTKLKNNDGYEATLNAIQRSLRECGLGYIDLYLIHGPWGGQTARREAWQAIVEAQAQGKLKSIGISTFGMRHIQELIDTGLPLPSVHQIDLHPFMTRTAIVNVCLPSRDVGPQAWAAVARGLRFDHPAIVALAKKYNKEPAHILLRYSLQKRFIPLVKSAVQSRIIDNTQIFDFELSGDDVAALDSLDEYLVTDWDPTDCP</sequence>
<accession>A0ACB8STV6</accession>
<gene>
    <name evidence="1" type="ORF">BV25DRAFT_1860846</name>
</gene>
<proteinExistence type="predicted"/>
<evidence type="ECO:0000313" key="1">
    <source>
        <dbReference type="EMBL" id="KAI0059236.1"/>
    </source>
</evidence>
<dbReference type="Proteomes" id="UP000814140">
    <property type="component" value="Unassembled WGS sequence"/>
</dbReference>
<name>A0ACB8STV6_9AGAM</name>
<organism evidence="1 2">
    <name type="scientific">Artomyces pyxidatus</name>
    <dbReference type="NCBI Taxonomy" id="48021"/>
    <lineage>
        <taxon>Eukaryota</taxon>
        <taxon>Fungi</taxon>
        <taxon>Dikarya</taxon>
        <taxon>Basidiomycota</taxon>
        <taxon>Agaricomycotina</taxon>
        <taxon>Agaricomycetes</taxon>
        <taxon>Russulales</taxon>
        <taxon>Auriscalpiaceae</taxon>
        <taxon>Artomyces</taxon>
    </lineage>
</organism>
<reference evidence="1" key="1">
    <citation type="submission" date="2021-03" db="EMBL/GenBank/DDBJ databases">
        <authorList>
            <consortium name="DOE Joint Genome Institute"/>
            <person name="Ahrendt S."/>
            <person name="Looney B.P."/>
            <person name="Miyauchi S."/>
            <person name="Morin E."/>
            <person name="Drula E."/>
            <person name="Courty P.E."/>
            <person name="Chicoki N."/>
            <person name="Fauchery L."/>
            <person name="Kohler A."/>
            <person name="Kuo A."/>
            <person name="Labutti K."/>
            <person name="Pangilinan J."/>
            <person name="Lipzen A."/>
            <person name="Riley R."/>
            <person name="Andreopoulos W."/>
            <person name="He G."/>
            <person name="Johnson J."/>
            <person name="Barry K.W."/>
            <person name="Grigoriev I.V."/>
            <person name="Nagy L."/>
            <person name="Hibbett D."/>
            <person name="Henrissat B."/>
            <person name="Matheny P.B."/>
            <person name="Labbe J."/>
            <person name="Martin F."/>
        </authorList>
    </citation>
    <scope>NUCLEOTIDE SEQUENCE</scope>
    <source>
        <strain evidence="1">HHB10654</strain>
    </source>
</reference>
<keyword evidence="2" id="KW-1185">Reference proteome</keyword>
<dbReference type="EMBL" id="MU277228">
    <property type="protein sequence ID" value="KAI0059236.1"/>
    <property type="molecule type" value="Genomic_DNA"/>
</dbReference>